<evidence type="ECO:0000313" key="1">
    <source>
        <dbReference type="EMBL" id="CAA2102086.1"/>
    </source>
</evidence>
<gene>
    <name evidence="1" type="ORF">MBUL_01507</name>
</gene>
<reference evidence="1" key="1">
    <citation type="submission" date="2019-12" db="EMBL/GenBank/DDBJ databases">
        <authorList>
            <person name="Cremers G."/>
        </authorList>
    </citation>
    <scope>NUCLEOTIDE SEQUENCE</scope>
    <source>
        <strain evidence="1">Mbul1</strain>
    </source>
</reference>
<organism evidence="1">
    <name type="scientific">Methylobacterium bullatum</name>
    <dbReference type="NCBI Taxonomy" id="570505"/>
    <lineage>
        <taxon>Bacteria</taxon>
        <taxon>Pseudomonadati</taxon>
        <taxon>Pseudomonadota</taxon>
        <taxon>Alphaproteobacteria</taxon>
        <taxon>Hyphomicrobiales</taxon>
        <taxon>Methylobacteriaceae</taxon>
        <taxon>Methylobacterium</taxon>
    </lineage>
</organism>
<proteinExistence type="predicted"/>
<accession>A0A679IY36</accession>
<protein>
    <submittedName>
        <fullName evidence="1">Uncharacterized protein</fullName>
    </submittedName>
</protein>
<sequence>MRVIRSSRPCIEPPKEGSELDEALRRAFWTSLHRQPLPALQALAVAARTIGTLYRQIAEAHEGPGGCNCGWEPDPDSDLIVLEANLAAALLKPPEADLAHMTMLGRA</sequence>
<name>A0A679IY36_9HYPH</name>
<dbReference type="EMBL" id="LR743504">
    <property type="protein sequence ID" value="CAA2102086.1"/>
    <property type="molecule type" value="Genomic_DNA"/>
</dbReference>
<dbReference type="AlphaFoldDB" id="A0A679IY36"/>